<name>A0A1F7RQJ0_9BACT</name>
<reference evidence="3 4" key="1">
    <citation type="journal article" date="2016" name="Nat. Commun.">
        <title>Thousands of microbial genomes shed light on interconnected biogeochemical processes in an aquifer system.</title>
        <authorList>
            <person name="Anantharaman K."/>
            <person name="Brown C.T."/>
            <person name="Hug L.A."/>
            <person name="Sharon I."/>
            <person name="Castelle C.J."/>
            <person name="Probst A.J."/>
            <person name="Thomas B.C."/>
            <person name="Singh A."/>
            <person name="Wilkins M.J."/>
            <person name="Karaoz U."/>
            <person name="Brodie E.L."/>
            <person name="Williams K.H."/>
            <person name="Hubbard S.S."/>
            <person name="Banfield J.F."/>
        </authorList>
    </citation>
    <scope>NUCLEOTIDE SEQUENCE [LARGE SCALE GENOMIC DNA]</scope>
</reference>
<evidence type="ECO:0000313" key="3">
    <source>
        <dbReference type="EMBL" id="OGL43254.1"/>
    </source>
</evidence>
<dbReference type="Gene3D" id="1.10.3210.10">
    <property type="entry name" value="Hypothetical protein af1432"/>
    <property type="match status" value="1"/>
</dbReference>
<evidence type="ECO:0000259" key="2">
    <source>
        <dbReference type="PROSITE" id="PS51832"/>
    </source>
</evidence>
<dbReference type="InterPro" id="IPR029016">
    <property type="entry name" value="GAF-like_dom_sf"/>
</dbReference>
<evidence type="ECO:0000259" key="1">
    <source>
        <dbReference type="PROSITE" id="PS51831"/>
    </source>
</evidence>
<feature type="domain" description="HD" evidence="1">
    <location>
        <begin position="348"/>
        <end position="470"/>
    </location>
</feature>
<sequence length="533" mass="61502">METEIINWKEYIDEEKFENLLEDIFDSQGYSISLFNNEGKKLVRKNRDKQNHLVCEELRENENFCNEHYLKAQEAITGKRGNLSFCAKNRERFLFCAPFKTSSGKNLGAIVACKRAKVFDSHGDNLEENEEEVNFLKGITSLLADKIYQDIEIRHLSAELNAKYEELALLYEIGEKTLVSDSKDESVEYIVTRAMETVNPSLVVWSVREENKNIFYRNPERESEDKFISDEIIMEICRKVSRMSSRSREPLILNNLNKYREFAGIWQDPINVLSIPLVSDSKGFGSLNFIECNPEKIFLNDQLKLMESISRSTVTILKNSELYEKLQKLFFNVIRMLLGIIESKDTYTEGHSKRVYQISVQFAKILKLSRKDIFDLQWGAILHDVGKITIPTEIIKKPGKLTSEEYEIIKSHPVKGAELVSTIDEFKNAVKGIRYHHERIDGKGYPDGLRGTEIPLIARIIGIADTFDALNSARPYRAKPSRAFVLAELKQLASTQLDSLLVELLLNNYELFIKLLDSEDYELFEDTNIKGIW</sequence>
<proteinExistence type="predicted"/>
<dbReference type="InterPro" id="IPR037522">
    <property type="entry name" value="HD_GYP_dom"/>
</dbReference>
<dbReference type="PROSITE" id="PS51832">
    <property type="entry name" value="HD_GYP"/>
    <property type="match status" value="1"/>
</dbReference>
<evidence type="ECO:0000313" key="4">
    <source>
        <dbReference type="Proteomes" id="UP000178526"/>
    </source>
</evidence>
<dbReference type="PROSITE" id="PS51831">
    <property type="entry name" value="HD"/>
    <property type="match status" value="1"/>
</dbReference>
<feature type="domain" description="HD-GYP" evidence="2">
    <location>
        <begin position="326"/>
        <end position="521"/>
    </location>
</feature>
<dbReference type="PANTHER" id="PTHR43155">
    <property type="entry name" value="CYCLIC DI-GMP PHOSPHODIESTERASE PA4108-RELATED"/>
    <property type="match status" value="1"/>
</dbReference>
<gene>
    <name evidence="3" type="ORF">A2042_05000</name>
</gene>
<dbReference type="SMART" id="SM00471">
    <property type="entry name" value="HDc"/>
    <property type="match status" value="1"/>
</dbReference>
<dbReference type="CDD" id="cd00077">
    <property type="entry name" value="HDc"/>
    <property type="match status" value="1"/>
</dbReference>
<dbReference type="EMBL" id="MGDB01000008">
    <property type="protein sequence ID" value="OGL43254.1"/>
    <property type="molecule type" value="Genomic_DNA"/>
</dbReference>
<dbReference type="AlphaFoldDB" id="A0A1F7RQJ0"/>
<dbReference type="InterPro" id="IPR006675">
    <property type="entry name" value="HDIG_dom"/>
</dbReference>
<dbReference type="Pfam" id="PF13487">
    <property type="entry name" value="HD_5"/>
    <property type="match status" value="1"/>
</dbReference>
<protein>
    <submittedName>
        <fullName evidence="3">Uncharacterized protein</fullName>
    </submittedName>
</protein>
<dbReference type="Proteomes" id="UP000178526">
    <property type="component" value="Unassembled WGS sequence"/>
</dbReference>
<dbReference type="SUPFAM" id="SSF109604">
    <property type="entry name" value="HD-domain/PDEase-like"/>
    <property type="match status" value="1"/>
</dbReference>
<dbReference type="InterPro" id="IPR006674">
    <property type="entry name" value="HD_domain"/>
</dbReference>
<organism evidence="3 4">
    <name type="scientific">Candidatus Schekmanbacteria bacterium GWA2_38_11</name>
    <dbReference type="NCBI Taxonomy" id="1817876"/>
    <lineage>
        <taxon>Bacteria</taxon>
        <taxon>Candidatus Schekmaniibacteriota</taxon>
    </lineage>
</organism>
<dbReference type="Gene3D" id="3.30.450.40">
    <property type="match status" value="1"/>
</dbReference>
<dbReference type="InterPro" id="IPR003607">
    <property type="entry name" value="HD/PDEase_dom"/>
</dbReference>
<accession>A0A1F7RQJ0</accession>
<comment type="caution">
    <text evidence="3">The sequence shown here is derived from an EMBL/GenBank/DDBJ whole genome shotgun (WGS) entry which is preliminary data.</text>
</comment>
<dbReference type="NCBIfam" id="TIGR00277">
    <property type="entry name" value="HDIG"/>
    <property type="match status" value="1"/>
</dbReference>
<dbReference type="SUPFAM" id="SSF55781">
    <property type="entry name" value="GAF domain-like"/>
    <property type="match status" value="1"/>
</dbReference>
<dbReference type="PANTHER" id="PTHR43155:SF2">
    <property type="entry name" value="CYCLIC DI-GMP PHOSPHODIESTERASE PA4108"/>
    <property type="match status" value="1"/>
</dbReference>